<sequence length="235" mass="25837">MHFDPPLTEATLLRRYKRFLADVRTADGREFTAHCPNTGSMLGCMMPGSRVWLSRSDDPKRKYAHTWQLVEADGTSVGINTGLANRLVEEALADGVITELAQWPEVRREVRYGARRSRIDLLLGNGASQCYVEVKNVTAAVEDGVAVFPDAVSTRGTRHLEELMLMREAGQDAALVFCVQRADVTRVRPADDIDPVYGARLREAADAGVQVLAYGADVSPEAVRLVRALDVDLSP</sequence>
<dbReference type="InterPro" id="IPR041465">
    <property type="entry name" value="SfsA_N"/>
</dbReference>
<dbReference type="PANTHER" id="PTHR30545:SF2">
    <property type="entry name" value="SUGAR FERMENTATION STIMULATION PROTEIN A"/>
    <property type="match status" value="1"/>
</dbReference>
<dbReference type="GO" id="GO:0003677">
    <property type="term" value="F:DNA binding"/>
    <property type="evidence" value="ECO:0007669"/>
    <property type="project" value="InterPro"/>
</dbReference>
<dbReference type="AlphaFoldDB" id="A0A1V3NHE3"/>
<dbReference type="PANTHER" id="PTHR30545">
    <property type="entry name" value="SUGAR FERMENTATION STIMULATION PROTEIN A"/>
    <property type="match status" value="1"/>
</dbReference>
<feature type="domain" description="SfsA N-terminal OB" evidence="3">
    <location>
        <begin position="13"/>
        <end position="79"/>
    </location>
</feature>
<dbReference type="Gene3D" id="2.40.50.580">
    <property type="match status" value="1"/>
</dbReference>
<dbReference type="EMBL" id="MVBK01000046">
    <property type="protein sequence ID" value="OOG24527.1"/>
    <property type="molecule type" value="Genomic_DNA"/>
</dbReference>
<evidence type="ECO:0000259" key="2">
    <source>
        <dbReference type="Pfam" id="PF03749"/>
    </source>
</evidence>
<dbReference type="InterPro" id="IPR040452">
    <property type="entry name" value="SfsA_C"/>
</dbReference>
<organism evidence="4 5">
    <name type="scientific">Thioalkalivibrio denitrificans</name>
    <dbReference type="NCBI Taxonomy" id="108003"/>
    <lineage>
        <taxon>Bacteria</taxon>
        <taxon>Pseudomonadati</taxon>
        <taxon>Pseudomonadota</taxon>
        <taxon>Gammaproteobacteria</taxon>
        <taxon>Chromatiales</taxon>
        <taxon>Ectothiorhodospiraceae</taxon>
        <taxon>Thioalkalivibrio</taxon>
    </lineage>
</organism>
<dbReference type="InterPro" id="IPR005224">
    <property type="entry name" value="SfsA"/>
</dbReference>
<reference evidence="4 5" key="1">
    <citation type="submission" date="2017-02" db="EMBL/GenBank/DDBJ databases">
        <title>Genomic diversity within the haloalkaliphilic genus Thioalkalivibrio.</title>
        <authorList>
            <person name="Ahn A.-C."/>
            <person name="Meier-Kolthoff J."/>
            <person name="Overmars L."/>
            <person name="Richter M."/>
            <person name="Woyke T."/>
            <person name="Sorokin D.Y."/>
            <person name="Muyzer G."/>
        </authorList>
    </citation>
    <scope>NUCLEOTIDE SEQUENCE [LARGE SCALE GENOMIC DNA]</scope>
    <source>
        <strain evidence="4 5">ALJD</strain>
    </source>
</reference>
<evidence type="ECO:0000313" key="4">
    <source>
        <dbReference type="EMBL" id="OOG24527.1"/>
    </source>
</evidence>
<dbReference type="CDD" id="cd22359">
    <property type="entry name" value="SfsA-like_bacterial"/>
    <property type="match status" value="1"/>
</dbReference>
<dbReference type="RefSeq" id="WP_077278718.1">
    <property type="nucleotide sequence ID" value="NZ_MVBK01000046.1"/>
</dbReference>
<name>A0A1V3NHE3_9GAMM</name>
<proteinExistence type="inferred from homology"/>
<comment type="caution">
    <text evidence="4">The sequence shown here is derived from an EMBL/GenBank/DDBJ whole genome shotgun (WGS) entry which is preliminary data.</text>
</comment>
<evidence type="ECO:0000313" key="5">
    <source>
        <dbReference type="Proteomes" id="UP000189462"/>
    </source>
</evidence>
<evidence type="ECO:0000259" key="3">
    <source>
        <dbReference type="Pfam" id="PF17746"/>
    </source>
</evidence>
<dbReference type="Proteomes" id="UP000189462">
    <property type="component" value="Unassembled WGS sequence"/>
</dbReference>
<protein>
    <recommendedName>
        <fullName evidence="1">Sugar fermentation stimulation protein homolog</fullName>
    </recommendedName>
</protein>
<evidence type="ECO:0000256" key="1">
    <source>
        <dbReference type="HAMAP-Rule" id="MF_00095"/>
    </source>
</evidence>
<accession>A0A1V3NHE3</accession>
<keyword evidence="5" id="KW-1185">Reference proteome</keyword>
<dbReference type="Gene3D" id="3.40.1350.60">
    <property type="match status" value="1"/>
</dbReference>
<gene>
    <name evidence="1" type="primary">sfsA</name>
    <name evidence="4" type="ORF">B1C78_08440</name>
</gene>
<comment type="similarity">
    <text evidence="1">Belongs to the SfsA family.</text>
</comment>
<dbReference type="OrthoDB" id="9802365at2"/>
<dbReference type="FunFam" id="2.40.50.580:FF:000001">
    <property type="entry name" value="Sugar fermentation stimulation protein A"/>
    <property type="match status" value="1"/>
</dbReference>
<dbReference type="NCBIfam" id="TIGR00230">
    <property type="entry name" value="sfsA"/>
    <property type="match status" value="1"/>
</dbReference>
<dbReference type="HAMAP" id="MF_00095">
    <property type="entry name" value="SfsA"/>
    <property type="match status" value="1"/>
</dbReference>
<feature type="domain" description="Sugar fermentation stimulation protein C-terminal" evidence="2">
    <location>
        <begin position="83"/>
        <end position="221"/>
    </location>
</feature>
<dbReference type="Pfam" id="PF17746">
    <property type="entry name" value="SfsA_N"/>
    <property type="match status" value="1"/>
</dbReference>
<dbReference type="Pfam" id="PF03749">
    <property type="entry name" value="SfsA"/>
    <property type="match status" value="1"/>
</dbReference>
<dbReference type="STRING" id="108003.B1C78_08440"/>